<dbReference type="GO" id="GO:0016787">
    <property type="term" value="F:hydrolase activity"/>
    <property type="evidence" value="ECO:0007669"/>
    <property type="project" value="UniProtKB-KW"/>
</dbReference>
<proteinExistence type="predicted"/>
<accession>A0A6J4J0E7</accession>
<dbReference type="EMBL" id="CADCTL010000197">
    <property type="protein sequence ID" value="CAA9265503.1"/>
    <property type="molecule type" value="Genomic_DNA"/>
</dbReference>
<dbReference type="AlphaFoldDB" id="A0A6J4J0E7"/>
<organism evidence="1">
    <name type="scientific">uncultured Acetobacteraceae bacterium</name>
    <dbReference type="NCBI Taxonomy" id="169975"/>
    <lineage>
        <taxon>Bacteria</taxon>
        <taxon>Pseudomonadati</taxon>
        <taxon>Pseudomonadota</taxon>
        <taxon>Alphaproteobacteria</taxon>
        <taxon>Acetobacterales</taxon>
        <taxon>Acetobacteraceae</taxon>
        <taxon>environmental samples</taxon>
    </lineage>
</organism>
<keyword evidence="1" id="KW-0378">Hydrolase</keyword>
<name>A0A6J4J0E7_9PROT</name>
<reference evidence="1" key="1">
    <citation type="submission" date="2020-02" db="EMBL/GenBank/DDBJ databases">
        <authorList>
            <person name="Meier V. D."/>
        </authorList>
    </citation>
    <scope>NUCLEOTIDE SEQUENCE</scope>
    <source>
        <strain evidence="1">AVDCRST_MAG04</strain>
    </source>
</reference>
<dbReference type="EC" id="3.1.3.3" evidence="1"/>
<gene>
    <name evidence="1" type="ORF">AVDCRST_MAG04-2822</name>
</gene>
<protein>
    <submittedName>
        <fullName evidence="1">Phosphoserine phosphatase</fullName>
        <ecNumber evidence="1">3.1.3.3</ecNumber>
    </submittedName>
</protein>
<evidence type="ECO:0000313" key="1">
    <source>
        <dbReference type="EMBL" id="CAA9265503.1"/>
    </source>
</evidence>
<sequence length="88" mass="9775">MAFANPRTDWSLLSTLLRLAQRDGWHISFGKELVLVAHRRAARGVVVLPAALLGHARGAGWRVARRPGGFELRHPAVRHRIELRLAAA</sequence>